<evidence type="ECO:0000259" key="5">
    <source>
        <dbReference type="Pfam" id="PF01979"/>
    </source>
</evidence>
<dbReference type="PANTHER" id="PTHR11113">
    <property type="entry name" value="N-ACETYLGLUCOSAMINE-6-PHOSPHATE DEACETYLASE"/>
    <property type="match status" value="1"/>
</dbReference>
<dbReference type="EMBL" id="CABHNT010000026">
    <property type="protein sequence ID" value="VUX33463.1"/>
    <property type="molecule type" value="Genomic_DNA"/>
</dbReference>
<keyword evidence="3 6" id="KW-0378">Hydrolase</keyword>
<evidence type="ECO:0000313" key="7">
    <source>
        <dbReference type="Proteomes" id="UP000345266"/>
    </source>
</evidence>
<evidence type="ECO:0000256" key="3">
    <source>
        <dbReference type="ARBA" id="ARBA00022801"/>
    </source>
</evidence>
<dbReference type="InterPro" id="IPR032466">
    <property type="entry name" value="Metal_Hydrolase"/>
</dbReference>
<keyword evidence="4" id="KW-0119">Carbohydrate metabolism</keyword>
<dbReference type="CDD" id="cd00854">
    <property type="entry name" value="NagA"/>
    <property type="match status" value="1"/>
</dbReference>
<evidence type="ECO:0000256" key="1">
    <source>
        <dbReference type="ARBA" id="ARBA00010716"/>
    </source>
</evidence>
<evidence type="ECO:0000256" key="2">
    <source>
        <dbReference type="ARBA" id="ARBA00022723"/>
    </source>
</evidence>
<comment type="similarity">
    <text evidence="1">Belongs to the metallo-dependent hydrolases superfamily. NagA family.</text>
</comment>
<name>A0A564VNB1_BIFLI</name>
<dbReference type="PANTHER" id="PTHR11113:SF14">
    <property type="entry name" value="N-ACETYLGLUCOSAMINE-6-PHOSPHATE DEACETYLASE"/>
    <property type="match status" value="1"/>
</dbReference>
<dbReference type="SUPFAM" id="SSF51338">
    <property type="entry name" value="Composite domain of metallo-dependent hydrolases"/>
    <property type="match status" value="1"/>
</dbReference>
<accession>A0A564VNB1</accession>
<dbReference type="InterPro" id="IPR003764">
    <property type="entry name" value="GlcNAc_6-P_deAcase"/>
</dbReference>
<dbReference type="GO" id="GO:0006046">
    <property type="term" value="P:N-acetylglucosamine catabolic process"/>
    <property type="evidence" value="ECO:0007669"/>
    <property type="project" value="TreeGrafter"/>
</dbReference>
<evidence type="ECO:0000313" key="6">
    <source>
        <dbReference type="EMBL" id="VUX33463.1"/>
    </source>
</evidence>
<dbReference type="Gene3D" id="2.30.40.10">
    <property type="entry name" value="Urease, subunit C, domain 1"/>
    <property type="match status" value="1"/>
</dbReference>
<keyword evidence="2" id="KW-0479">Metal-binding</keyword>
<sequence length="470" mass="49897">MRLRVVIGGGIYIYVLLPDWTTPSLASRASSRQRERMSGKENNMSDRNEIVSRVTAALEGKPAPVAIRNARKVDARGERHGYWVVSDAAGVIVAAGTGEETFEHYCRTVGLDPADRNAVIDAEGRILTPGYVDIHAHGAWERSFDDGSDGIDVARAGHAVHGTTRQVLSLITNPVDVICRNIRTVRAKMESGRPDILGCHLEGPFLALARKGAHDPECLKDPVPDIVDKMLEASGADPASGGLGCIRQITIAPELPHGISAIRQFAAAGVVPAVGHCDADYETAKAGFDAGAGIMTHMFNAMNGLHHREPGPIPAAVEDPRVTIELINDGFHVQDPMVRLSFRFAPHRTAFVTDAMAATDCPDGAYKLGALDVNVVDGHARLVSNGAIAGSTLLLEVAVRRAVCELGFSPVDAVEAATLTPAKAFGFDKPNPVTGAPLGLIAPGYAADFNLADPAGWTVEQVWCAGRKLK</sequence>
<dbReference type="Gene3D" id="3.20.20.140">
    <property type="entry name" value="Metal-dependent hydrolases"/>
    <property type="match status" value="1"/>
</dbReference>
<dbReference type="Pfam" id="PF01979">
    <property type="entry name" value="Amidohydro_1"/>
    <property type="match status" value="1"/>
</dbReference>
<proteinExistence type="inferred from homology"/>
<dbReference type="AlphaFoldDB" id="A0A564VNB1"/>
<dbReference type="GO" id="GO:0008448">
    <property type="term" value="F:N-acetylglucosamine-6-phosphate deacetylase activity"/>
    <property type="evidence" value="ECO:0007669"/>
    <property type="project" value="UniProtKB-EC"/>
</dbReference>
<dbReference type="SUPFAM" id="SSF51556">
    <property type="entry name" value="Metallo-dependent hydrolases"/>
    <property type="match status" value="1"/>
</dbReference>
<dbReference type="InterPro" id="IPR006680">
    <property type="entry name" value="Amidohydro-rel"/>
</dbReference>
<organism evidence="6 7">
    <name type="scientific">Bifidobacterium longum subsp. infantis</name>
    <dbReference type="NCBI Taxonomy" id="1682"/>
    <lineage>
        <taxon>Bacteria</taxon>
        <taxon>Bacillati</taxon>
        <taxon>Actinomycetota</taxon>
        <taxon>Actinomycetes</taxon>
        <taxon>Bifidobacteriales</taxon>
        <taxon>Bifidobacteriaceae</taxon>
        <taxon>Bifidobacterium</taxon>
    </lineage>
</organism>
<dbReference type="Proteomes" id="UP000345266">
    <property type="component" value="Unassembled WGS sequence"/>
</dbReference>
<dbReference type="EC" id="3.5.1.25" evidence="6"/>
<protein>
    <submittedName>
        <fullName evidence="6">N-acetylglucosamine-6-phosphate deacetylase</fullName>
        <ecNumber evidence="6">3.5.1.25</ecNumber>
    </submittedName>
</protein>
<dbReference type="GO" id="GO:0046872">
    <property type="term" value="F:metal ion binding"/>
    <property type="evidence" value="ECO:0007669"/>
    <property type="project" value="UniProtKB-KW"/>
</dbReference>
<dbReference type="InterPro" id="IPR011059">
    <property type="entry name" value="Metal-dep_hydrolase_composite"/>
</dbReference>
<reference evidence="6 7" key="1">
    <citation type="submission" date="2019-07" db="EMBL/GenBank/DDBJ databases">
        <authorList>
            <person name="Hibberd C M."/>
            <person name="Gehrig L. J."/>
            <person name="Chang H.-W."/>
            <person name="Venkatesh S."/>
        </authorList>
    </citation>
    <scope>NUCLEOTIDE SEQUENCE [LARGE SCALE GENOMIC DNA]</scope>
    <source>
        <strain evidence="6">Bifidobacterium_longum_subsp_infantis_JG_Bg463</strain>
    </source>
</reference>
<evidence type="ECO:0000256" key="4">
    <source>
        <dbReference type="ARBA" id="ARBA00023277"/>
    </source>
</evidence>
<gene>
    <name evidence="6" type="primary">nagA</name>
    <name evidence="6" type="ORF">BLJG463_01333</name>
</gene>
<feature type="domain" description="Amidohydrolase-related" evidence="5">
    <location>
        <begin position="126"/>
        <end position="466"/>
    </location>
</feature>